<dbReference type="AlphaFoldDB" id="T1H2Y3"/>
<evidence type="ECO:0000313" key="2">
    <source>
        <dbReference type="EnsemblMetazoa" id="MESCA010589-PA"/>
    </source>
</evidence>
<accession>T1H2Y3</accession>
<feature type="domain" description="Farnesoic acid O-methyl transferase" evidence="1">
    <location>
        <begin position="18"/>
        <end position="154"/>
    </location>
</feature>
<dbReference type="Proteomes" id="UP000015102">
    <property type="component" value="Unassembled WGS sequence"/>
</dbReference>
<dbReference type="Pfam" id="PF12248">
    <property type="entry name" value="Methyltransf_FA"/>
    <property type="match status" value="1"/>
</dbReference>
<reference evidence="3" key="1">
    <citation type="submission" date="2013-02" db="EMBL/GenBank/DDBJ databases">
        <authorList>
            <person name="Hughes D."/>
        </authorList>
    </citation>
    <scope>NUCLEOTIDE SEQUENCE</scope>
    <source>
        <strain>Durham</strain>
        <strain evidence="3">NC isolate 2 -- Noor lab</strain>
    </source>
</reference>
<proteinExistence type="predicted"/>
<organism evidence="2 3">
    <name type="scientific">Megaselia scalaris</name>
    <name type="common">Humpbacked fly</name>
    <name type="synonym">Phora scalaris</name>
    <dbReference type="NCBI Taxonomy" id="36166"/>
    <lineage>
        <taxon>Eukaryota</taxon>
        <taxon>Metazoa</taxon>
        <taxon>Ecdysozoa</taxon>
        <taxon>Arthropoda</taxon>
        <taxon>Hexapoda</taxon>
        <taxon>Insecta</taxon>
        <taxon>Pterygota</taxon>
        <taxon>Neoptera</taxon>
        <taxon>Endopterygota</taxon>
        <taxon>Diptera</taxon>
        <taxon>Brachycera</taxon>
        <taxon>Muscomorpha</taxon>
        <taxon>Platypezoidea</taxon>
        <taxon>Phoridae</taxon>
        <taxon>Megaseliini</taxon>
        <taxon>Megaselia</taxon>
    </lineage>
</organism>
<reference evidence="2" key="2">
    <citation type="submission" date="2015-06" db="UniProtKB">
        <authorList>
            <consortium name="EnsemblMetazoa"/>
        </authorList>
    </citation>
    <scope>IDENTIFICATION</scope>
</reference>
<name>T1H2Y3_MEGSC</name>
<dbReference type="EnsemblMetazoa" id="MESCA010589-RA">
    <property type="protein sequence ID" value="MESCA010589-PA"/>
    <property type="gene ID" value="MESCA010589"/>
</dbReference>
<sequence>MKFQEFVPIDKFVYGNGSRETRIKFYFQGISHFGLGLLSQPAEPNTLDPILNFQISCEPNTQNERSYIYLNTAETKHCASKGFRNPMNNIYFTEIEIVINKEFGLVAAFLPESGSTPFLSCQGPEISAMISKVKYIGLTGRNENVVRYIYDCPEKF</sequence>
<protein>
    <recommendedName>
        <fullName evidence="1">Farnesoic acid O-methyl transferase domain-containing protein</fullName>
    </recommendedName>
</protein>
<evidence type="ECO:0000313" key="3">
    <source>
        <dbReference type="Proteomes" id="UP000015102"/>
    </source>
</evidence>
<dbReference type="InterPro" id="IPR022041">
    <property type="entry name" value="Methyltransf_FA"/>
</dbReference>
<keyword evidence="3" id="KW-1185">Reference proteome</keyword>
<dbReference type="HOGENOM" id="CLU_1688742_0_0_1"/>
<evidence type="ECO:0000259" key="1">
    <source>
        <dbReference type="Pfam" id="PF12248"/>
    </source>
</evidence>
<dbReference type="EMBL" id="CAQQ02112161">
    <property type="status" value="NOT_ANNOTATED_CDS"/>
    <property type="molecule type" value="Genomic_DNA"/>
</dbReference>